<name>M6FMT6_9LEPT</name>
<evidence type="ECO:0000313" key="2">
    <source>
        <dbReference type="Proteomes" id="UP000012101"/>
    </source>
</evidence>
<comment type="caution">
    <text evidence="1">The sequence shown here is derived from an EMBL/GenBank/DDBJ whole genome shotgun (WGS) entry which is preliminary data.</text>
</comment>
<dbReference type="Proteomes" id="UP000012101">
    <property type="component" value="Unassembled WGS sequence"/>
</dbReference>
<accession>M6FMT6</accession>
<proteinExistence type="predicted"/>
<gene>
    <name evidence="1" type="ORF">LEP1GSC038_0157</name>
</gene>
<dbReference type="AlphaFoldDB" id="M6FMT6"/>
<protein>
    <submittedName>
        <fullName evidence="1">Uncharacterized protein</fullName>
    </submittedName>
</protein>
<dbReference type="EMBL" id="AFJM02000018">
    <property type="protein sequence ID" value="EMM74083.1"/>
    <property type="molecule type" value="Genomic_DNA"/>
</dbReference>
<sequence length="88" mass="10263">MWGDHFTEDLSEFRQIYLKIQALVGKVMASLWIGITQRLPLYGSAARSQHRIAFAFCYTELMLFKTNFEKSKGDQNFETTSPQRQNPK</sequence>
<organism evidence="1 2">
    <name type="scientific">Leptospira weilii str. 2006001855</name>
    <dbReference type="NCBI Taxonomy" id="996804"/>
    <lineage>
        <taxon>Bacteria</taxon>
        <taxon>Pseudomonadati</taxon>
        <taxon>Spirochaetota</taxon>
        <taxon>Spirochaetia</taxon>
        <taxon>Leptospirales</taxon>
        <taxon>Leptospiraceae</taxon>
        <taxon>Leptospira</taxon>
    </lineage>
</organism>
<reference evidence="1 2" key="1">
    <citation type="submission" date="2013-01" db="EMBL/GenBank/DDBJ databases">
        <authorList>
            <person name="Harkins D.M."/>
            <person name="Durkin A.S."/>
            <person name="Brinkac L.M."/>
            <person name="Haft D.H."/>
            <person name="Selengut J.D."/>
            <person name="Sanka R."/>
            <person name="DePew J."/>
            <person name="Purushe J."/>
            <person name="Hospenthal D.R."/>
            <person name="Murray C.K."/>
            <person name="Pimentel G."/>
            <person name="Wasfy M."/>
            <person name="Vinetz J.M."/>
            <person name="Sutton G.G."/>
            <person name="Nierman W.C."/>
            <person name="Fouts D.E."/>
        </authorList>
    </citation>
    <scope>NUCLEOTIDE SEQUENCE [LARGE SCALE GENOMIC DNA]</scope>
    <source>
        <strain evidence="1 2">2006001855</strain>
    </source>
</reference>
<evidence type="ECO:0000313" key="1">
    <source>
        <dbReference type="EMBL" id="EMM74083.1"/>
    </source>
</evidence>